<dbReference type="AlphaFoldDB" id="A0A381C6M8"/>
<keyword evidence="2" id="KW-1133">Transmembrane helix</keyword>
<reference evidence="3 4" key="1">
    <citation type="submission" date="2018-06" db="EMBL/GenBank/DDBJ databases">
        <authorList>
            <consortium name="Pathogen Informatics"/>
            <person name="Doyle S."/>
        </authorList>
    </citation>
    <scope>NUCLEOTIDE SEQUENCE [LARGE SCALE GENOMIC DNA]</scope>
    <source>
        <strain evidence="3 4">NCTC12119</strain>
    </source>
</reference>
<proteinExistence type="predicted"/>
<sequence length="592" mass="62917">MGVLDSFVFLLETDNKNALKGIHEAGTALDDVEDGSKDAKKAMLDMFTGVGEKAGITAASFKEVAIGALGIAGAGLSLNAVLEHTEDMLNRVRDAETVGVDIGQYDALSRTFQNLGVDADGFRDSMIDLNEALGEAAADAKSGKAESFKTFGISLKDTEGNIKSADQALLELSGSMEKMDKQQATFQIKQLGITDNAVISAMLKGQKELERQIELQKALGVLNEKDVEQLKRFKLAQNELSTIFSRFADVLSMAAVPALELIIDVTKDVIKWGREHKGFLIGFFGALATVAIPMLTTSLWSMATAAWAAMAPFIPFIAAAVALGLVVDDLWNYFNGGESVIGDLVQRFPALGAVLEDAKASILALWEALKVLFTDPSQFMDNLVAELKQNWDTLVSDGESAANALLDAITKVWDKLSTDTKAIFSELLAWIKGLFSQFGSYISNSVSDAANAAYDSLPDFVKKGINLVKGSDKEEPTSKPAGQASVGSEDVENSPGGKNMMVPGDNPLVSGSASASAANHVLNNAAATPSIPNNPAAISNSRQTSVQNTQKIENVNITTGSGDPQQIRTAVSDGMSDSVQQMTNQYDNGVSH</sequence>
<evidence type="ECO:0000313" key="4">
    <source>
        <dbReference type="Proteomes" id="UP000255528"/>
    </source>
</evidence>
<dbReference type="EMBL" id="UIGI01000001">
    <property type="protein sequence ID" value="SUW63482.1"/>
    <property type="molecule type" value="Genomic_DNA"/>
</dbReference>
<protein>
    <recommendedName>
        <fullName evidence="5">Phage-related minor tail protein</fullName>
    </recommendedName>
</protein>
<feature type="region of interest" description="Disordered" evidence="1">
    <location>
        <begin position="470"/>
        <end position="577"/>
    </location>
</feature>
<feature type="compositionally biased region" description="Polar residues" evidence="1">
    <location>
        <begin position="509"/>
        <end position="577"/>
    </location>
</feature>
<dbReference type="Proteomes" id="UP000255528">
    <property type="component" value="Unassembled WGS sequence"/>
</dbReference>
<name>A0A381C6M8_9ENTR</name>
<dbReference type="RefSeq" id="WP_115628206.1">
    <property type="nucleotide sequence ID" value="NZ_UIGI01000001.1"/>
</dbReference>
<keyword evidence="2" id="KW-0472">Membrane</keyword>
<feature type="transmembrane region" description="Helical" evidence="2">
    <location>
        <begin position="279"/>
        <end position="300"/>
    </location>
</feature>
<evidence type="ECO:0000256" key="2">
    <source>
        <dbReference type="SAM" id="Phobius"/>
    </source>
</evidence>
<evidence type="ECO:0000313" key="3">
    <source>
        <dbReference type="EMBL" id="SUW63482.1"/>
    </source>
</evidence>
<gene>
    <name evidence="3" type="ORF">NCTC12119_01972</name>
</gene>
<accession>A0A381C6M8</accession>
<evidence type="ECO:0008006" key="5">
    <source>
        <dbReference type="Google" id="ProtNLM"/>
    </source>
</evidence>
<evidence type="ECO:0000256" key="1">
    <source>
        <dbReference type="SAM" id="MobiDB-lite"/>
    </source>
</evidence>
<feature type="transmembrane region" description="Helical" evidence="2">
    <location>
        <begin position="306"/>
        <end position="327"/>
    </location>
</feature>
<keyword evidence="2" id="KW-0812">Transmembrane</keyword>
<organism evidence="3 4">
    <name type="scientific">Buttiauxella agrestis</name>
    <dbReference type="NCBI Taxonomy" id="82977"/>
    <lineage>
        <taxon>Bacteria</taxon>
        <taxon>Pseudomonadati</taxon>
        <taxon>Pseudomonadota</taxon>
        <taxon>Gammaproteobacteria</taxon>
        <taxon>Enterobacterales</taxon>
        <taxon>Enterobacteriaceae</taxon>
        <taxon>Buttiauxella</taxon>
    </lineage>
</organism>